<dbReference type="Proteomes" id="UP001333996">
    <property type="component" value="Unassembled WGS sequence"/>
</dbReference>
<comment type="caution">
    <text evidence="1">The sequence shown here is derived from an EMBL/GenBank/DDBJ whole genome shotgun (WGS) entry which is preliminary data.</text>
</comment>
<keyword evidence="2" id="KW-1185">Reference proteome</keyword>
<dbReference type="InterPro" id="IPR013431">
    <property type="entry name" value="Delta_60_rpt"/>
</dbReference>
<sequence length="73" mass="7092">MLFCPGVALAAPGDLDPTFGTGGTVTTDFGGSADEASGVALQADGKIVAAGSRVVGGTIVFALARYNTDGSLD</sequence>
<reference evidence="1" key="1">
    <citation type="submission" date="2024-01" db="EMBL/GenBank/DDBJ databases">
        <title>First draft genome sequence data of TA4-1, the type strain of Gram-positive actinobacterium Streptomyces chiangmaiensis.</title>
        <authorList>
            <person name="Yasawong M."/>
            <person name="Nantapong N."/>
        </authorList>
    </citation>
    <scope>NUCLEOTIDE SEQUENCE</scope>
    <source>
        <strain evidence="1">TA4-1</strain>
    </source>
</reference>
<evidence type="ECO:0000313" key="1">
    <source>
        <dbReference type="EMBL" id="MED7826303.1"/>
    </source>
</evidence>
<feature type="non-terminal residue" evidence="1">
    <location>
        <position position="73"/>
    </location>
</feature>
<accession>A0ABU7FQP7</accession>
<name>A0ABU7FQP7_9ACTN</name>
<evidence type="ECO:0000313" key="2">
    <source>
        <dbReference type="Proteomes" id="UP001333996"/>
    </source>
</evidence>
<organism evidence="1 2">
    <name type="scientific">Streptomyces chiangmaiensis</name>
    <dbReference type="NCBI Taxonomy" id="766497"/>
    <lineage>
        <taxon>Bacteria</taxon>
        <taxon>Bacillati</taxon>
        <taxon>Actinomycetota</taxon>
        <taxon>Actinomycetes</taxon>
        <taxon>Kitasatosporales</taxon>
        <taxon>Streptomycetaceae</taxon>
        <taxon>Streptomyces</taxon>
    </lineage>
</organism>
<protein>
    <submittedName>
        <fullName evidence="1">Delta-60 repeat domain-containing protein</fullName>
    </submittedName>
</protein>
<dbReference type="Pfam" id="PF17164">
    <property type="entry name" value="DUF5122"/>
    <property type="match status" value="1"/>
</dbReference>
<gene>
    <name evidence="1" type="ORF">VXC91_31205</name>
</gene>
<dbReference type="Gene3D" id="2.80.10.50">
    <property type="match status" value="1"/>
</dbReference>
<proteinExistence type="predicted"/>
<dbReference type="EMBL" id="JAYWVC010000150">
    <property type="protein sequence ID" value="MED7826303.1"/>
    <property type="molecule type" value="Genomic_DNA"/>
</dbReference>